<accession>A0ABD0KUX0</accession>
<dbReference type="AlphaFoldDB" id="A0ABD0KUX0"/>
<dbReference type="Proteomes" id="UP001519460">
    <property type="component" value="Unassembled WGS sequence"/>
</dbReference>
<evidence type="ECO:0000313" key="1">
    <source>
        <dbReference type="EMBL" id="KAK7490600.1"/>
    </source>
</evidence>
<gene>
    <name evidence="1" type="ORF">BaRGS_00018203</name>
</gene>
<evidence type="ECO:0000313" key="2">
    <source>
        <dbReference type="Proteomes" id="UP001519460"/>
    </source>
</evidence>
<name>A0ABD0KUX0_9CAEN</name>
<organism evidence="1 2">
    <name type="scientific">Batillaria attramentaria</name>
    <dbReference type="NCBI Taxonomy" id="370345"/>
    <lineage>
        <taxon>Eukaryota</taxon>
        <taxon>Metazoa</taxon>
        <taxon>Spiralia</taxon>
        <taxon>Lophotrochozoa</taxon>
        <taxon>Mollusca</taxon>
        <taxon>Gastropoda</taxon>
        <taxon>Caenogastropoda</taxon>
        <taxon>Sorbeoconcha</taxon>
        <taxon>Cerithioidea</taxon>
        <taxon>Batillariidae</taxon>
        <taxon>Batillaria</taxon>
    </lineage>
</organism>
<dbReference type="EMBL" id="JACVVK020000125">
    <property type="protein sequence ID" value="KAK7490600.1"/>
    <property type="molecule type" value="Genomic_DNA"/>
</dbReference>
<sequence length="119" mass="12901">MRCLRLGAVGRTRAAVFGVTLRDGPTDLWARPSPLVYSACKNSETNSVTAGITDSKPQSRNVCNAAVIFTDPKTPQRAQRTHDCSDMTSVRSGEIKQKIIKTGEILYQSVKSEGDEASV</sequence>
<comment type="caution">
    <text evidence="1">The sequence shown here is derived from an EMBL/GenBank/DDBJ whole genome shotgun (WGS) entry which is preliminary data.</text>
</comment>
<reference evidence="1 2" key="1">
    <citation type="journal article" date="2023" name="Sci. Data">
        <title>Genome assembly of the Korean intertidal mud-creeper Batillaria attramentaria.</title>
        <authorList>
            <person name="Patra A.K."/>
            <person name="Ho P.T."/>
            <person name="Jun S."/>
            <person name="Lee S.J."/>
            <person name="Kim Y."/>
            <person name="Won Y.J."/>
        </authorList>
    </citation>
    <scope>NUCLEOTIDE SEQUENCE [LARGE SCALE GENOMIC DNA]</scope>
    <source>
        <strain evidence="1">Wonlab-2016</strain>
    </source>
</reference>
<protein>
    <submittedName>
        <fullName evidence="1">Uncharacterized protein</fullName>
    </submittedName>
</protein>
<keyword evidence="2" id="KW-1185">Reference proteome</keyword>
<proteinExistence type="predicted"/>